<comment type="caution">
    <text evidence="2">The sequence shown here is derived from an EMBL/GenBank/DDBJ whole genome shotgun (WGS) entry which is preliminary data.</text>
</comment>
<dbReference type="OrthoDB" id="2425036at2759"/>
<sequence length="384" mass="43582">MEAGPLSSTNNDASNNNSIQIDNEPYIKGGSLIYAILSTVSLFFMIILSIIYGRLDHNRIFVYFCISMVSLYIPHVLGAWIYGANLNQAPQVICWIQALWINASGIAAGITILIYSFEIYRSLVLRVTEGEWLRRKFYLVMLIIIPILVGIIPPAILAEKPNGILPGPYFCVLYKPEIPMIFISIQGWNTLTSLFGIYFSIRTATMVVKFIYIRKGVVKPKPSPIRKSRNIGVEPSTPTASISNFHNTRQIDECPPLSSRTIASIPMFVCIRLVTFGVLYCAVTILVYGRNLVLSIKGTPYDSKKPFMEYIIASLGIVLFIVFGTSMEAIRAYWKFIKIILSCQCLKMRRDESFSDWEIQKEKREEMEKAKNLNTVRNQKIIKK</sequence>
<proteinExistence type="predicted"/>
<dbReference type="Gene3D" id="1.20.1070.10">
    <property type="entry name" value="Rhodopsin 7-helix transmembrane proteins"/>
    <property type="match status" value="1"/>
</dbReference>
<dbReference type="AlphaFoldDB" id="A0A9W4WV69"/>
<reference evidence="2" key="1">
    <citation type="submission" date="2022-08" db="EMBL/GenBank/DDBJ databases">
        <authorList>
            <person name="Kallberg Y."/>
            <person name="Tangrot J."/>
            <person name="Rosling A."/>
        </authorList>
    </citation>
    <scope>NUCLEOTIDE SEQUENCE</scope>
    <source>
        <strain evidence="2">Wild A</strain>
    </source>
</reference>
<dbReference type="Proteomes" id="UP001153678">
    <property type="component" value="Unassembled WGS sequence"/>
</dbReference>
<keyword evidence="1" id="KW-0812">Transmembrane</keyword>
<feature type="transmembrane region" description="Helical" evidence="1">
    <location>
        <begin position="310"/>
        <end position="330"/>
    </location>
</feature>
<feature type="transmembrane region" description="Helical" evidence="1">
    <location>
        <begin position="95"/>
        <end position="117"/>
    </location>
</feature>
<feature type="transmembrane region" description="Helical" evidence="1">
    <location>
        <begin position="269"/>
        <end position="290"/>
    </location>
</feature>
<evidence type="ECO:0000313" key="3">
    <source>
        <dbReference type="Proteomes" id="UP001153678"/>
    </source>
</evidence>
<evidence type="ECO:0000256" key="1">
    <source>
        <dbReference type="SAM" id="Phobius"/>
    </source>
</evidence>
<keyword evidence="1" id="KW-1133">Transmembrane helix</keyword>
<dbReference type="EMBL" id="CAMKVN010000271">
    <property type="protein sequence ID" value="CAI2166053.1"/>
    <property type="molecule type" value="Genomic_DNA"/>
</dbReference>
<keyword evidence="3" id="KW-1185">Reference proteome</keyword>
<protein>
    <submittedName>
        <fullName evidence="2">11623_t:CDS:1</fullName>
    </submittedName>
</protein>
<feature type="transmembrane region" description="Helical" evidence="1">
    <location>
        <begin position="60"/>
        <end position="83"/>
    </location>
</feature>
<evidence type="ECO:0000313" key="2">
    <source>
        <dbReference type="EMBL" id="CAI2166053.1"/>
    </source>
</evidence>
<feature type="transmembrane region" description="Helical" evidence="1">
    <location>
        <begin position="137"/>
        <end position="158"/>
    </location>
</feature>
<gene>
    <name evidence="2" type="ORF">FWILDA_LOCUS2377</name>
</gene>
<keyword evidence="1" id="KW-0472">Membrane</keyword>
<name>A0A9W4WV69_9GLOM</name>
<feature type="transmembrane region" description="Helical" evidence="1">
    <location>
        <begin position="178"/>
        <end position="201"/>
    </location>
</feature>
<organism evidence="2 3">
    <name type="scientific">Funneliformis geosporum</name>
    <dbReference type="NCBI Taxonomy" id="1117311"/>
    <lineage>
        <taxon>Eukaryota</taxon>
        <taxon>Fungi</taxon>
        <taxon>Fungi incertae sedis</taxon>
        <taxon>Mucoromycota</taxon>
        <taxon>Glomeromycotina</taxon>
        <taxon>Glomeromycetes</taxon>
        <taxon>Glomerales</taxon>
        <taxon>Glomeraceae</taxon>
        <taxon>Funneliformis</taxon>
    </lineage>
</organism>
<feature type="transmembrane region" description="Helical" evidence="1">
    <location>
        <begin position="32"/>
        <end position="53"/>
    </location>
</feature>
<accession>A0A9W4WV69</accession>